<dbReference type="EMBL" id="NAAC01000051">
    <property type="protein sequence ID" value="RDJ01403.1"/>
    <property type="molecule type" value="Genomic_DNA"/>
</dbReference>
<evidence type="ECO:0000313" key="2">
    <source>
        <dbReference type="EMBL" id="RDJ01403.1"/>
    </source>
</evidence>
<keyword evidence="1" id="KW-0732">Signal</keyword>
<evidence type="ECO:0000313" key="3">
    <source>
        <dbReference type="Proteomes" id="UP000254939"/>
    </source>
</evidence>
<feature type="signal peptide" evidence="1">
    <location>
        <begin position="1"/>
        <end position="20"/>
    </location>
</feature>
<accession>A0A370KDS9</accession>
<name>A0A370KDS9_9HYPH</name>
<protein>
    <submittedName>
        <fullName evidence="2">Conjugal transfer protein TrbH</fullName>
    </submittedName>
</protein>
<sequence length="145" mass="15342">MGKLMLALIAAAFLAGCQTADDALNTGTTQTTVTGPAVSAVAVDMAGRLAEQIGSAETTTIKMKNDQSEFVTTLEASLKRWGYTFVADNKIGKDMKPVELAYAIDTIDGQVLAWVATPSIAISRAYRLRADGATPESPLSVMQRN</sequence>
<dbReference type="AlphaFoldDB" id="A0A370KDS9"/>
<comment type="caution">
    <text evidence="2">The sequence shown here is derived from an EMBL/GenBank/DDBJ whole genome shotgun (WGS) entry which is preliminary data.</text>
</comment>
<feature type="chain" id="PRO_5016654787" evidence="1">
    <location>
        <begin position="21"/>
        <end position="145"/>
    </location>
</feature>
<proteinExistence type="predicted"/>
<dbReference type="RefSeq" id="WP_114716077.1">
    <property type="nucleotide sequence ID" value="NZ_KZ857272.1"/>
</dbReference>
<gene>
    <name evidence="2" type="ORF">B5K06_33730</name>
</gene>
<reference evidence="2 3" key="1">
    <citation type="submission" date="2017-03" db="EMBL/GenBank/DDBJ databases">
        <title>Genome analysis of Rhizobial strains effectives or ineffectives for nitrogen fixation isolated from bean seeds.</title>
        <authorList>
            <person name="Peralta H."/>
            <person name="Aguilar-Vera A."/>
            <person name="Mora Y."/>
            <person name="Vargas-Lagunas C."/>
            <person name="Girard L."/>
            <person name="Mora J."/>
        </authorList>
    </citation>
    <scope>NUCLEOTIDE SEQUENCE [LARGE SCALE GENOMIC DNA]</scope>
    <source>
        <strain evidence="2 3">CCGM3</strain>
    </source>
</reference>
<dbReference type="Proteomes" id="UP000254939">
    <property type="component" value="Unassembled WGS sequence"/>
</dbReference>
<dbReference type="PROSITE" id="PS51257">
    <property type="entry name" value="PROKAR_LIPOPROTEIN"/>
    <property type="match status" value="1"/>
</dbReference>
<dbReference type="NCBIfam" id="NF010409">
    <property type="entry name" value="PRK13835.1"/>
    <property type="match status" value="1"/>
</dbReference>
<dbReference type="OrthoDB" id="8254779at2"/>
<evidence type="ECO:0000256" key="1">
    <source>
        <dbReference type="SAM" id="SignalP"/>
    </source>
</evidence>
<organism evidence="2 3">
    <name type="scientific">Rhizobium grahamii</name>
    <dbReference type="NCBI Taxonomy" id="1120045"/>
    <lineage>
        <taxon>Bacteria</taxon>
        <taxon>Pseudomonadati</taxon>
        <taxon>Pseudomonadota</taxon>
        <taxon>Alphaproteobacteria</taxon>
        <taxon>Hyphomicrobiales</taxon>
        <taxon>Rhizobiaceae</taxon>
        <taxon>Rhizobium/Agrobacterium group</taxon>
        <taxon>Rhizobium</taxon>
    </lineage>
</organism>